<protein>
    <recommendedName>
        <fullName evidence="4">DsrE/DsrF-like family protein</fullName>
    </recommendedName>
</protein>
<feature type="signal peptide" evidence="1">
    <location>
        <begin position="1"/>
        <end position="27"/>
    </location>
</feature>
<reference evidence="3" key="1">
    <citation type="submission" date="2016-10" db="EMBL/GenBank/DDBJ databases">
        <authorList>
            <person name="Varghese N."/>
            <person name="Submissions S."/>
        </authorList>
    </citation>
    <scope>NUCLEOTIDE SEQUENCE [LARGE SCALE GENOMIC DNA]</scope>
    <source>
        <strain evidence="3">930I</strain>
    </source>
</reference>
<dbReference type="Gene3D" id="3.40.1260.10">
    <property type="entry name" value="DsrEFH-like"/>
    <property type="match status" value="1"/>
</dbReference>
<evidence type="ECO:0000313" key="2">
    <source>
        <dbReference type="EMBL" id="SDG76156.1"/>
    </source>
</evidence>
<proteinExistence type="predicted"/>
<dbReference type="InterPro" id="IPR027396">
    <property type="entry name" value="DsrEFH-like"/>
</dbReference>
<dbReference type="Proteomes" id="UP000217076">
    <property type="component" value="Unassembled WGS sequence"/>
</dbReference>
<keyword evidence="1" id="KW-0732">Signal</keyword>
<gene>
    <name evidence="2" type="ORF">SAMN05421742_102340</name>
</gene>
<dbReference type="STRING" id="83401.SAMN05421742_102340"/>
<accession>A0A1G7WW88</accession>
<evidence type="ECO:0008006" key="4">
    <source>
        <dbReference type="Google" id="ProtNLM"/>
    </source>
</evidence>
<evidence type="ECO:0000256" key="1">
    <source>
        <dbReference type="SAM" id="SignalP"/>
    </source>
</evidence>
<feature type="chain" id="PRO_5011512192" description="DsrE/DsrF-like family protein" evidence="1">
    <location>
        <begin position="28"/>
        <end position="149"/>
    </location>
</feature>
<organism evidence="2 3">
    <name type="scientific">Roseospirillum parvum</name>
    <dbReference type="NCBI Taxonomy" id="83401"/>
    <lineage>
        <taxon>Bacteria</taxon>
        <taxon>Pseudomonadati</taxon>
        <taxon>Pseudomonadota</taxon>
        <taxon>Alphaproteobacteria</taxon>
        <taxon>Rhodospirillales</taxon>
        <taxon>Rhodospirillaceae</taxon>
        <taxon>Roseospirillum</taxon>
    </lineage>
</organism>
<name>A0A1G7WW88_9PROT</name>
<evidence type="ECO:0000313" key="3">
    <source>
        <dbReference type="Proteomes" id="UP000217076"/>
    </source>
</evidence>
<keyword evidence="3" id="KW-1185">Reference proteome</keyword>
<dbReference type="AlphaFoldDB" id="A0A1G7WW88"/>
<dbReference type="EMBL" id="FNCV01000002">
    <property type="protein sequence ID" value="SDG76156.1"/>
    <property type="molecule type" value="Genomic_DNA"/>
</dbReference>
<dbReference type="RefSeq" id="WP_245689246.1">
    <property type="nucleotide sequence ID" value="NZ_FNCV01000002.1"/>
</dbReference>
<dbReference type="SUPFAM" id="SSF75169">
    <property type="entry name" value="DsrEFH-like"/>
    <property type="match status" value="1"/>
</dbReference>
<sequence length="149" mass="15289">MKRPIRVLGAGLLAGLIALATPTLARADDLFITLTSGSAQTQGMALILGMEAIRNGSKVRLLLCDTAGDLALKEGSAKEGSAPALAPAGKTPRQMLDGLIDFGATVEVCGLYLPNSGHAAADLRPGVAPVKPATIGAFMARPGVRYFTF</sequence>